<keyword evidence="2" id="KW-0472">Membrane</keyword>
<keyword evidence="2" id="KW-0812">Transmembrane</keyword>
<dbReference type="OrthoDB" id="1708389at2759"/>
<dbReference type="eggNOG" id="ENOG502QPMR">
    <property type="taxonomic scope" value="Eukaryota"/>
</dbReference>
<dbReference type="STRING" id="400682.A0A1X7T3V9"/>
<dbReference type="InterPro" id="IPR037847">
    <property type="entry name" value="GRAMDC4"/>
</dbReference>
<evidence type="ECO:0000313" key="3">
    <source>
        <dbReference type="EnsemblMetazoa" id="Aqu2.1.09171_001"/>
    </source>
</evidence>
<feature type="transmembrane region" description="Helical" evidence="2">
    <location>
        <begin position="35"/>
        <end position="62"/>
    </location>
</feature>
<feature type="coiled-coil region" evidence="1">
    <location>
        <begin position="271"/>
        <end position="298"/>
    </location>
</feature>
<reference evidence="3" key="1">
    <citation type="submission" date="2017-05" db="UniProtKB">
        <authorList>
            <consortium name="EnsemblMetazoa"/>
        </authorList>
    </citation>
    <scope>IDENTIFICATION</scope>
</reference>
<organism evidence="3">
    <name type="scientific">Amphimedon queenslandica</name>
    <name type="common">Sponge</name>
    <dbReference type="NCBI Taxonomy" id="400682"/>
    <lineage>
        <taxon>Eukaryota</taxon>
        <taxon>Metazoa</taxon>
        <taxon>Porifera</taxon>
        <taxon>Demospongiae</taxon>
        <taxon>Heteroscleromorpha</taxon>
        <taxon>Haplosclerida</taxon>
        <taxon>Niphatidae</taxon>
        <taxon>Amphimedon</taxon>
    </lineage>
</organism>
<protein>
    <submittedName>
        <fullName evidence="3">Uncharacterized protein</fullName>
    </submittedName>
</protein>
<dbReference type="AlphaFoldDB" id="A0A1X7T3V9"/>
<dbReference type="PANTHER" id="PTHR37402:SF1">
    <property type="entry name" value="GRAM DOMAIN-CONTAINING PROTEIN 4"/>
    <property type="match status" value="1"/>
</dbReference>
<proteinExistence type="predicted"/>
<feature type="transmembrane region" description="Helical" evidence="2">
    <location>
        <begin position="137"/>
        <end position="153"/>
    </location>
</feature>
<dbReference type="GO" id="GO:0034164">
    <property type="term" value="P:negative regulation of toll-like receptor 9 signaling pathway"/>
    <property type="evidence" value="ECO:0007669"/>
    <property type="project" value="TreeGrafter"/>
</dbReference>
<sequence length="301" mass="34584">LRENLERLRVSSKPYLDLLDTLIAIKNWKNPSLTLVIFLMYMYCVWNGWLLQCLLLLSIIYLSLNYLRTTGLTEQFGFGSHPARGSEDDTSETLRDKFQLMKHIGQRVQNTSQTVSDNLEKGQNLLEWYQPQSTRKVYTMLCGAFIATLFIPNDYSMTIAGLGIGFKLFIIDNIYRKYPIVKKKYDGLARMWKSLPTHKDVILLQSLTEDEIVSVAALLKDHARPRGAIPATLLSACDEKTEDTLSTLEKVWDEADKVVYEQQMEHLHDQLTAALIDNQELKMKLKSIESREAKSQEAKTK</sequence>
<dbReference type="InParanoid" id="A0A1X7T3V9"/>
<name>A0A1X7T3V9_AMPQE</name>
<accession>A0A1X7T3V9</accession>
<dbReference type="GO" id="GO:0006915">
    <property type="term" value="P:apoptotic process"/>
    <property type="evidence" value="ECO:0007669"/>
    <property type="project" value="InterPro"/>
</dbReference>
<evidence type="ECO:0000256" key="1">
    <source>
        <dbReference type="SAM" id="Coils"/>
    </source>
</evidence>
<keyword evidence="2" id="KW-1133">Transmembrane helix</keyword>
<dbReference type="EnsemblMetazoa" id="Aqu2.1.09171_001">
    <property type="protein sequence ID" value="Aqu2.1.09171_001"/>
    <property type="gene ID" value="Aqu2.1.09171"/>
</dbReference>
<keyword evidence="1" id="KW-0175">Coiled coil</keyword>
<evidence type="ECO:0000256" key="2">
    <source>
        <dbReference type="SAM" id="Phobius"/>
    </source>
</evidence>
<dbReference type="PANTHER" id="PTHR37402">
    <property type="entry name" value="GRAM DOMAIN-CONTAINING PROTEIN 4"/>
    <property type="match status" value="1"/>
</dbReference>